<dbReference type="EMBL" id="JAGFBR010000009">
    <property type="protein sequence ID" value="KAH0462751.1"/>
    <property type="molecule type" value="Genomic_DNA"/>
</dbReference>
<evidence type="ECO:0000313" key="3">
    <source>
        <dbReference type="Proteomes" id="UP000775213"/>
    </source>
</evidence>
<dbReference type="GO" id="GO:0005886">
    <property type="term" value="C:plasma membrane"/>
    <property type="evidence" value="ECO:0007669"/>
    <property type="project" value="TreeGrafter"/>
</dbReference>
<feature type="transmembrane region" description="Helical" evidence="1">
    <location>
        <begin position="106"/>
        <end position="129"/>
    </location>
</feature>
<dbReference type="PANTHER" id="PTHR12741:SF67">
    <property type="entry name" value="CALLOSE SYNTHASE 10"/>
    <property type="match status" value="1"/>
</dbReference>
<feature type="transmembrane region" description="Helical" evidence="1">
    <location>
        <begin position="77"/>
        <end position="100"/>
    </location>
</feature>
<gene>
    <name evidence="2" type="ORF">IEQ34_010326</name>
</gene>
<name>A0AAV7H0Z3_DENCH</name>
<dbReference type="AlphaFoldDB" id="A0AAV7H0Z3"/>
<accession>A0AAV7H0Z3</accession>
<protein>
    <submittedName>
        <fullName evidence="2">Uncharacterized protein</fullName>
    </submittedName>
</protein>
<reference evidence="2 3" key="1">
    <citation type="journal article" date="2021" name="Hortic Res">
        <title>Chromosome-scale assembly of the Dendrobium chrysotoxum genome enhances the understanding of orchid evolution.</title>
        <authorList>
            <person name="Zhang Y."/>
            <person name="Zhang G.Q."/>
            <person name="Zhang D."/>
            <person name="Liu X.D."/>
            <person name="Xu X.Y."/>
            <person name="Sun W.H."/>
            <person name="Yu X."/>
            <person name="Zhu X."/>
            <person name="Wang Z.W."/>
            <person name="Zhao X."/>
            <person name="Zhong W.Y."/>
            <person name="Chen H."/>
            <person name="Yin W.L."/>
            <person name="Huang T."/>
            <person name="Niu S.C."/>
            <person name="Liu Z.J."/>
        </authorList>
    </citation>
    <scope>NUCLEOTIDE SEQUENCE [LARGE SCALE GENOMIC DNA]</scope>
    <source>
        <strain evidence="2">Lindl</strain>
    </source>
</reference>
<feature type="transmembrane region" description="Helical" evidence="1">
    <location>
        <begin position="149"/>
        <end position="170"/>
    </location>
</feature>
<evidence type="ECO:0000256" key="1">
    <source>
        <dbReference type="SAM" id="Phobius"/>
    </source>
</evidence>
<evidence type="ECO:0000313" key="2">
    <source>
        <dbReference type="EMBL" id="KAH0462751.1"/>
    </source>
</evidence>
<keyword evidence="3" id="KW-1185">Reference proteome</keyword>
<keyword evidence="1" id="KW-0472">Membrane</keyword>
<organism evidence="2 3">
    <name type="scientific">Dendrobium chrysotoxum</name>
    <name type="common">Orchid</name>
    <dbReference type="NCBI Taxonomy" id="161865"/>
    <lineage>
        <taxon>Eukaryota</taxon>
        <taxon>Viridiplantae</taxon>
        <taxon>Streptophyta</taxon>
        <taxon>Embryophyta</taxon>
        <taxon>Tracheophyta</taxon>
        <taxon>Spermatophyta</taxon>
        <taxon>Magnoliopsida</taxon>
        <taxon>Liliopsida</taxon>
        <taxon>Asparagales</taxon>
        <taxon>Orchidaceae</taxon>
        <taxon>Epidendroideae</taxon>
        <taxon>Malaxideae</taxon>
        <taxon>Dendrobiinae</taxon>
        <taxon>Dendrobium</taxon>
    </lineage>
</organism>
<feature type="transmembrane region" description="Helical" evidence="1">
    <location>
        <begin position="45"/>
        <end position="65"/>
    </location>
</feature>
<keyword evidence="1" id="KW-0812">Transmembrane</keyword>
<proteinExistence type="predicted"/>
<feature type="transmembrane region" description="Helical" evidence="1">
    <location>
        <begin position="12"/>
        <end position="33"/>
    </location>
</feature>
<dbReference type="GO" id="GO:0046527">
    <property type="term" value="F:glucosyltransferase activity"/>
    <property type="evidence" value="ECO:0007669"/>
    <property type="project" value="TreeGrafter"/>
</dbReference>
<comment type="caution">
    <text evidence="2">The sequence shown here is derived from an EMBL/GenBank/DDBJ whole genome shotgun (WGS) entry which is preliminary data.</text>
</comment>
<keyword evidence="1" id="KW-1133">Transmembrane helix</keyword>
<dbReference type="Proteomes" id="UP000775213">
    <property type="component" value="Unassembled WGS sequence"/>
</dbReference>
<sequence>MCLGWQMHIQTLRGRILETILSIRFAIFQYGIVYKLNLTGNDTSLAIYGYSWLVLFVFIMIFKIFTFSPRKSSNLQLLLRFIQGVTSIGLIVAIALFVAFTDLSVVDLFASILAFVPTGWAILCIAITWKGLVRSLGLWDSVREVARMYDAGMGMLIFAPVAFLSWFPFISTFQSRLLFNQAFSRGLEISLILAGNKANVQA</sequence>
<dbReference type="PANTHER" id="PTHR12741">
    <property type="entry name" value="LYST-INTERACTING PROTEIN LIP5 DOPAMINE RESPONSIVE PROTEIN DRG-1"/>
    <property type="match status" value="1"/>
</dbReference>